<organism evidence="1">
    <name type="scientific">Mycobacterium phage Farewell</name>
    <dbReference type="NCBI Taxonomy" id="3158893"/>
    <lineage>
        <taxon>Viruses</taxon>
        <taxon>Duplodnaviria</taxon>
        <taxon>Heunggongvirae</taxon>
        <taxon>Uroviricota</taxon>
        <taxon>Caudoviricetes</taxon>
    </lineage>
</organism>
<protein>
    <submittedName>
        <fullName evidence="1">Uncharacterized protein</fullName>
    </submittedName>
</protein>
<sequence>MEQNETRERELALQLAVGHQLLGDTTDSIVARAEKFAAFLGSKTK</sequence>
<evidence type="ECO:0000313" key="1">
    <source>
        <dbReference type="EMBL" id="XCH42749.1"/>
    </source>
</evidence>
<name>A0AAU8GMK2_9CAUD</name>
<reference evidence="1" key="1">
    <citation type="submission" date="2024-04" db="EMBL/GenBank/DDBJ databases">
        <authorList>
            <person name="Adelman N."/>
            <person name="Griciute V."/>
            <person name="Hart J."/>
            <person name="Matonsi M."/>
            <person name="Molloy S.D."/>
            <person name="Viland M.D."/>
            <person name="Lewis C.M."/>
            <person name="Garlena R.A."/>
            <person name="Russell D.A."/>
            <person name="Jacobs-Sera D."/>
            <person name="Hatfull G.F."/>
        </authorList>
    </citation>
    <scope>NUCLEOTIDE SEQUENCE</scope>
</reference>
<proteinExistence type="predicted"/>
<gene>
    <name evidence="1" type="primary">35</name>
    <name evidence="1" type="ORF">PBI_FAREWELL_35</name>
</gene>
<accession>A0AAU8GMK2</accession>
<dbReference type="EMBL" id="PP750958">
    <property type="protein sequence ID" value="XCH42749.1"/>
    <property type="molecule type" value="Genomic_DNA"/>
</dbReference>